<accession>A0A3M7PYB5</accession>
<dbReference type="EMBL" id="REGN01008207">
    <property type="protein sequence ID" value="RNA04172.1"/>
    <property type="molecule type" value="Genomic_DNA"/>
</dbReference>
<name>A0A3M7PYB5_BRAPC</name>
<reference evidence="1 2" key="1">
    <citation type="journal article" date="2018" name="Sci. Rep.">
        <title>Genomic signatures of local adaptation to the degree of environmental predictability in rotifers.</title>
        <authorList>
            <person name="Franch-Gras L."/>
            <person name="Hahn C."/>
            <person name="Garcia-Roger E.M."/>
            <person name="Carmona M.J."/>
            <person name="Serra M."/>
            <person name="Gomez A."/>
        </authorList>
    </citation>
    <scope>NUCLEOTIDE SEQUENCE [LARGE SCALE GENOMIC DNA]</scope>
    <source>
        <strain evidence="1">HYR1</strain>
    </source>
</reference>
<evidence type="ECO:0000313" key="2">
    <source>
        <dbReference type="Proteomes" id="UP000276133"/>
    </source>
</evidence>
<sequence length="236" mass="27343">MEYLSIHLTWGNDCLQILGKLSLVIIFRNLKNIFFMINQQKFSAHALYSKRKFFCVLFIFQLNDQIDRIIFIKKQIKKKLIDKIMINIIKSFNQPKLLCALCTLFHIIKQRKHSFILTKRKTSQGVLSFVKLGLGINYFVSYGIECIKLNVNSNEIKCFLTINVKSITKETTSSLYCISEKCSRGNFVKGNKILTMETRKIKKKNNILVMTGINVINQVSNCSYVKLKTINANFGF</sequence>
<comment type="caution">
    <text evidence="1">The sequence shown here is derived from an EMBL/GenBank/DDBJ whole genome shotgun (WGS) entry which is preliminary data.</text>
</comment>
<proteinExistence type="predicted"/>
<keyword evidence="2" id="KW-1185">Reference proteome</keyword>
<organism evidence="1 2">
    <name type="scientific">Brachionus plicatilis</name>
    <name type="common">Marine rotifer</name>
    <name type="synonym">Brachionus muelleri</name>
    <dbReference type="NCBI Taxonomy" id="10195"/>
    <lineage>
        <taxon>Eukaryota</taxon>
        <taxon>Metazoa</taxon>
        <taxon>Spiralia</taxon>
        <taxon>Gnathifera</taxon>
        <taxon>Rotifera</taxon>
        <taxon>Eurotatoria</taxon>
        <taxon>Monogononta</taxon>
        <taxon>Pseudotrocha</taxon>
        <taxon>Ploima</taxon>
        <taxon>Brachionidae</taxon>
        <taxon>Brachionus</taxon>
    </lineage>
</organism>
<evidence type="ECO:0000313" key="1">
    <source>
        <dbReference type="EMBL" id="RNA04172.1"/>
    </source>
</evidence>
<dbReference type="AlphaFoldDB" id="A0A3M7PYB5"/>
<protein>
    <submittedName>
        <fullName evidence="1">Uncharacterized protein</fullName>
    </submittedName>
</protein>
<dbReference type="Proteomes" id="UP000276133">
    <property type="component" value="Unassembled WGS sequence"/>
</dbReference>
<gene>
    <name evidence="1" type="ORF">BpHYR1_036347</name>
</gene>